<evidence type="ECO:0000313" key="3">
    <source>
        <dbReference type="Proteomes" id="UP001379533"/>
    </source>
</evidence>
<reference evidence="2 3" key="1">
    <citation type="submission" date="2021-12" db="EMBL/GenBank/DDBJ databases">
        <title>Discovery of the Pendulisporaceae a myxobacterial family with distinct sporulation behavior and unique specialized metabolism.</title>
        <authorList>
            <person name="Garcia R."/>
            <person name="Popoff A."/>
            <person name="Bader C.D."/>
            <person name="Loehr J."/>
            <person name="Walesch S."/>
            <person name="Walt C."/>
            <person name="Boldt J."/>
            <person name="Bunk B."/>
            <person name="Haeckl F.J.F.P.J."/>
            <person name="Gunesch A.P."/>
            <person name="Birkelbach J."/>
            <person name="Nuebel U."/>
            <person name="Pietschmann T."/>
            <person name="Bach T."/>
            <person name="Mueller R."/>
        </authorList>
    </citation>
    <scope>NUCLEOTIDE SEQUENCE [LARGE SCALE GENOMIC DNA]</scope>
    <source>
        <strain evidence="2 3">MSr12523</strain>
    </source>
</reference>
<feature type="signal peptide" evidence="1">
    <location>
        <begin position="1"/>
        <end position="21"/>
    </location>
</feature>
<name>A0ABZ2KFN0_9BACT</name>
<keyword evidence="3" id="KW-1185">Reference proteome</keyword>
<dbReference type="PROSITE" id="PS51257">
    <property type="entry name" value="PROKAR_LIPOPROTEIN"/>
    <property type="match status" value="1"/>
</dbReference>
<sequence length="178" mass="17570">MNGLKAVVVTSLLGLSIFGCADTDPGDTNPALVDPTSVELAAIDATFRLNPASTNFTASGSMTLKKGLVTLNCTASFSGATDAAGAGKVTAASFSGSSLCSGLTSANLPWPIVPSSTTQVSVQNVRVNTSLGACGPSNLAAAYNNTNGSLTFSNASLSGGCSVSGTLTTSPRITVVAQ</sequence>
<evidence type="ECO:0000256" key="1">
    <source>
        <dbReference type="SAM" id="SignalP"/>
    </source>
</evidence>
<feature type="chain" id="PRO_5046331682" evidence="1">
    <location>
        <begin position="22"/>
        <end position="178"/>
    </location>
</feature>
<organism evidence="2 3">
    <name type="scientific">Pendulispora brunnea</name>
    <dbReference type="NCBI Taxonomy" id="2905690"/>
    <lineage>
        <taxon>Bacteria</taxon>
        <taxon>Pseudomonadati</taxon>
        <taxon>Myxococcota</taxon>
        <taxon>Myxococcia</taxon>
        <taxon>Myxococcales</taxon>
        <taxon>Sorangiineae</taxon>
        <taxon>Pendulisporaceae</taxon>
        <taxon>Pendulispora</taxon>
    </lineage>
</organism>
<proteinExistence type="predicted"/>
<dbReference type="EMBL" id="CP089982">
    <property type="protein sequence ID" value="WXA96143.1"/>
    <property type="molecule type" value="Genomic_DNA"/>
</dbReference>
<keyword evidence="1" id="KW-0732">Signal</keyword>
<dbReference type="Proteomes" id="UP001379533">
    <property type="component" value="Chromosome"/>
</dbReference>
<protein>
    <submittedName>
        <fullName evidence="2">Uncharacterized protein</fullName>
    </submittedName>
</protein>
<dbReference type="RefSeq" id="WP_394846755.1">
    <property type="nucleotide sequence ID" value="NZ_CP089982.1"/>
</dbReference>
<gene>
    <name evidence="2" type="ORF">LZC95_04735</name>
</gene>
<evidence type="ECO:0000313" key="2">
    <source>
        <dbReference type="EMBL" id="WXA96143.1"/>
    </source>
</evidence>
<accession>A0ABZ2KFN0</accession>